<dbReference type="Pfam" id="PF12947">
    <property type="entry name" value="EGF_3"/>
    <property type="match status" value="2"/>
</dbReference>
<dbReference type="PANTHER" id="PTHR24050:SF28">
    <property type="entry name" value="UROMODULIN-LIKE"/>
    <property type="match status" value="1"/>
</dbReference>
<evidence type="ECO:0000259" key="9">
    <source>
        <dbReference type="PROSITE" id="PS51220"/>
    </source>
</evidence>
<dbReference type="GO" id="GO:0007160">
    <property type="term" value="P:cell-matrix adhesion"/>
    <property type="evidence" value="ECO:0007669"/>
    <property type="project" value="InterPro"/>
</dbReference>
<dbReference type="Pfam" id="PF06119">
    <property type="entry name" value="NIDO"/>
    <property type="match status" value="2"/>
</dbReference>
<dbReference type="InterPro" id="IPR024731">
    <property type="entry name" value="NELL2-like_EGF"/>
</dbReference>
<feature type="disulfide bond" evidence="5">
    <location>
        <begin position="585"/>
        <end position="602"/>
    </location>
</feature>
<evidence type="ECO:0000256" key="4">
    <source>
        <dbReference type="ARBA" id="ARBA00023157"/>
    </source>
</evidence>
<keyword evidence="7" id="KW-1133">Transmembrane helix</keyword>
<keyword evidence="7" id="KW-0812">Transmembrane</keyword>
<keyword evidence="7" id="KW-0472">Membrane</keyword>
<sequence>MFFMCPQIPAMMSDCRDATSRAPPRLTLQLGVAIILDVNRGCARKSRAIFRRSDDGNTQGLTLQVVRITRATSSDGHIMKTLWGYVIFLLILRTVALREVRRRRQVDFGTTSTGPQIDLNITVPYIFSARLYPYGPSKDDKLVQVDPTAYNLQTPLKLLQHTYNSIYVHKDGFVSLAGDNNNGPVPLIAVYWMKTKTHKVHFRETTDSSILNVAHNEVNIQYRYGSEFKPSSVAIITWETNDGNGDGNIFQLALILGDGGCFAHIVYSKLTLNSDAVAGFTSDDETSTYFALPGSGTSEAIRLVEKSNIGIPGEWLFRIDAEQIYLCGAGFTGLECVDSCQPNQWYLDCAKQCHCADGNSCNSETGECPEGRCNPGWSGSPVCDQDIDECAQNGSLCPVEQPDCVNTPGAYLCLCFEYDNSTNSCLGGTKNQPTAATIAVPIMNLQPQLPNFGTSQKPTTTRRPRPVVGSNDNVLITTTPVSTTQKVTQATVPTLFTARTQSLSCFNCASQATCHNGRCECRTGWQGDGHTCTDIDECLHTQPCGANAACQNTPGSYQCVCNVGFIANADGCTDVDECAEGIVECPGGNTTACFNTIGGYECQCKEGFAGNAQTGCQDVDECKNADFYCGAKSACLNLHGSYRCECLEGYEKLGNVCTDINECLHNPCDPAAVCTNVEGSFKCDCIDGFVGNGIECHETILFPTPGHSHISNAAVSLNHPITLFGNKYDKLYIADRGVVSFDRPFYEPIPDATEIRSAAFFPLYRQNATAAVSFAEIGDDDAGNYSLLTRASLTVQNKFRQNDFRAKTMVVITFRQNTGSTFQVVLAQSSNASYVTYLYENVEDTHDAVSGISYNGGYFGIPMELLVHNSNIGQRGKWAYRVDRAAGIITCPAGLLGAPLCQQDCAPGTWGFECANKCRCADNIPCDFGTGYCANGKCAPGFKGSNCYDDIDECDSGISGCHEEATCTNTIGSYQCTCNANFFGDGFNCLLRDKCHKKYGVPCSMHAECMVHEFDNAECICNDGFAGDGRECAPTKPTLPPAPTTLPVTTSTTPYTTTVVEHKTQPKLSSESVESVDETPFIMNNWISAENSQPKPPSTQMPITTVHSKHPTTTHIKPKLTPTPHEPIGKEYVDIDNGIFDESIASIDDKDDETDESATLFVIILPAILIIVWLILMAIILAVCCRRRQRTRTNKYNLEMMGWTGRDYTSPRSGQFSHFVYT</sequence>
<evidence type="ECO:0000313" key="11">
    <source>
        <dbReference type="WBParaSite" id="Pan_g2485.t1"/>
    </source>
</evidence>
<dbReference type="InterPro" id="IPR001881">
    <property type="entry name" value="EGF-like_Ca-bd_dom"/>
</dbReference>
<reference evidence="11" key="2">
    <citation type="submission" date="2020-10" db="UniProtKB">
        <authorList>
            <consortium name="WormBaseParasite"/>
        </authorList>
    </citation>
    <scope>IDENTIFICATION</scope>
</reference>
<dbReference type="PROSITE" id="PS01187">
    <property type="entry name" value="EGF_CA"/>
    <property type="match status" value="3"/>
</dbReference>
<dbReference type="CDD" id="cd00054">
    <property type="entry name" value="EGF_CA"/>
    <property type="match status" value="5"/>
</dbReference>
<feature type="domain" description="EGF-like" evidence="8">
    <location>
        <begin position="534"/>
        <end position="573"/>
    </location>
</feature>
<dbReference type="WBParaSite" id="Pan_g2485.t1">
    <property type="protein sequence ID" value="Pan_g2485.t1"/>
    <property type="gene ID" value="Pan_g2485"/>
</dbReference>
<proteinExistence type="predicted"/>
<dbReference type="AlphaFoldDB" id="A0A7E4VRT2"/>
<feature type="domain" description="EGF-like" evidence="8">
    <location>
        <begin position="950"/>
        <end position="990"/>
    </location>
</feature>
<feature type="domain" description="EGF-like" evidence="8">
    <location>
        <begin position="574"/>
        <end position="617"/>
    </location>
</feature>
<feature type="domain" description="EGF-like" evidence="8">
    <location>
        <begin position="991"/>
        <end position="1033"/>
    </location>
</feature>
<dbReference type="InterPro" id="IPR000742">
    <property type="entry name" value="EGF"/>
</dbReference>
<dbReference type="SMART" id="SM00179">
    <property type="entry name" value="EGF_CA"/>
    <property type="match status" value="6"/>
</dbReference>
<name>A0A7E4VRT2_PANRE</name>
<dbReference type="InterPro" id="IPR049883">
    <property type="entry name" value="NOTCH1_EGF-like"/>
</dbReference>
<dbReference type="PROSITE" id="PS50026">
    <property type="entry name" value="EGF_3"/>
    <property type="match status" value="6"/>
</dbReference>
<dbReference type="SUPFAM" id="SSF57196">
    <property type="entry name" value="EGF/Laminin"/>
    <property type="match status" value="2"/>
</dbReference>
<dbReference type="Pfam" id="PF07645">
    <property type="entry name" value="EGF_CA"/>
    <property type="match status" value="4"/>
</dbReference>
<dbReference type="Gene3D" id="2.170.300.10">
    <property type="entry name" value="Tie2 ligand-binding domain superfamily"/>
    <property type="match status" value="2"/>
</dbReference>
<dbReference type="InterPro" id="IPR000152">
    <property type="entry name" value="EGF-type_Asp/Asn_hydroxyl_site"/>
</dbReference>
<keyword evidence="4 5" id="KW-1015">Disulfide bond</keyword>
<dbReference type="SMART" id="SM00181">
    <property type="entry name" value="EGF"/>
    <property type="match status" value="8"/>
</dbReference>
<dbReference type="PANTHER" id="PTHR24050">
    <property type="entry name" value="PA14 DOMAIN-CONTAINING PROTEIN"/>
    <property type="match status" value="1"/>
</dbReference>
<dbReference type="PROSITE" id="PS51220">
    <property type="entry name" value="NIDO"/>
    <property type="match status" value="1"/>
</dbReference>
<comment type="caution">
    <text evidence="5">Lacks conserved residue(s) required for the propagation of feature annotation.</text>
</comment>
<feature type="domain" description="EGF-like" evidence="8">
    <location>
        <begin position="659"/>
        <end position="697"/>
    </location>
</feature>
<feature type="domain" description="EGF-like" evidence="8">
    <location>
        <begin position="618"/>
        <end position="658"/>
    </location>
</feature>
<evidence type="ECO:0000256" key="5">
    <source>
        <dbReference type="PROSITE-ProRule" id="PRU00076"/>
    </source>
</evidence>
<evidence type="ECO:0000256" key="6">
    <source>
        <dbReference type="SAM" id="MobiDB-lite"/>
    </source>
</evidence>
<dbReference type="SMART" id="SM00539">
    <property type="entry name" value="NIDO"/>
    <property type="match status" value="2"/>
</dbReference>
<feature type="domain" description="NIDO" evidence="9">
    <location>
        <begin position="186"/>
        <end position="322"/>
    </location>
</feature>
<dbReference type="PROSITE" id="PS01186">
    <property type="entry name" value="EGF_2"/>
    <property type="match status" value="5"/>
</dbReference>
<dbReference type="InterPro" id="IPR052235">
    <property type="entry name" value="Nephronectin_domain"/>
</dbReference>
<dbReference type="Gene3D" id="2.10.25.10">
    <property type="entry name" value="Laminin"/>
    <property type="match status" value="8"/>
</dbReference>
<evidence type="ECO:0000256" key="7">
    <source>
        <dbReference type="SAM" id="Phobius"/>
    </source>
</evidence>
<keyword evidence="10" id="KW-1185">Reference proteome</keyword>
<dbReference type="InterPro" id="IPR003886">
    <property type="entry name" value="NIDO_dom"/>
</dbReference>
<organism evidence="10 11">
    <name type="scientific">Panagrellus redivivus</name>
    <name type="common">Microworm</name>
    <dbReference type="NCBI Taxonomy" id="6233"/>
    <lineage>
        <taxon>Eukaryota</taxon>
        <taxon>Metazoa</taxon>
        <taxon>Ecdysozoa</taxon>
        <taxon>Nematoda</taxon>
        <taxon>Chromadorea</taxon>
        <taxon>Rhabditida</taxon>
        <taxon>Tylenchina</taxon>
        <taxon>Panagrolaimomorpha</taxon>
        <taxon>Panagrolaimoidea</taxon>
        <taxon>Panagrolaimidae</taxon>
        <taxon>Panagrellus</taxon>
    </lineage>
</organism>
<dbReference type="GO" id="GO:0005509">
    <property type="term" value="F:calcium ion binding"/>
    <property type="evidence" value="ECO:0007669"/>
    <property type="project" value="InterPro"/>
</dbReference>
<keyword evidence="3" id="KW-0677">Repeat</keyword>
<evidence type="ECO:0000256" key="3">
    <source>
        <dbReference type="ARBA" id="ARBA00022737"/>
    </source>
</evidence>
<evidence type="ECO:0000259" key="8">
    <source>
        <dbReference type="PROSITE" id="PS50026"/>
    </source>
</evidence>
<dbReference type="InterPro" id="IPR009030">
    <property type="entry name" value="Growth_fac_rcpt_cys_sf"/>
</dbReference>
<dbReference type="SUPFAM" id="SSF57184">
    <property type="entry name" value="Growth factor receptor domain"/>
    <property type="match status" value="1"/>
</dbReference>
<reference evidence="10" key="1">
    <citation type="journal article" date="2013" name="Genetics">
        <title>The draft genome and transcriptome of Panagrellus redivivus are shaped by the harsh demands of a free-living lifestyle.</title>
        <authorList>
            <person name="Srinivasan J."/>
            <person name="Dillman A.R."/>
            <person name="Macchietto M.G."/>
            <person name="Heikkinen L."/>
            <person name="Lakso M."/>
            <person name="Fracchia K.M."/>
            <person name="Antoshechkin I."/>
            <person name="Mortazavi A."/>
            <person name="Wong G."/>
            <person name="Sternberg P.W."/>
        </authorList>
    </citation>
    <scope>NUCLEOTIDE SEQUENCE [LARGE SCALE GENOMIC DNA]</scope>
    <source>
        <strain evidence="10">MT8872</strain>
    </source>
</reference>
<evidence type="ECO:0000256" key="1">
    <source>
        <dbReference type="ARBA" id="ARBA00022536"/>
    </source>
</evidence>
<dbReference type="GO" id="GO:0071944">
    <property type="term" value="C:cell periphery"/>
    <property type="evidence" value="ECO:0007669"/>
    <property type="project" value="UniProtKB-ARBA"/>
</dbReference>
<accession>A0A7E4VRT2</accession>
<dbReference type="PROSITE" id="PS00010">
    <property type="entry name" value="ASX_HYDROXYL"/>
    <property type="match status" value="5"/>
</dbReference>
<keyword evidence="2" id="KW-0732">Signal</keyword>
<protein>
    <submittedName>
        <fullName evidence="11">Nidogen</fullName>
    </submittedName>
</protein>
<keyword evidence="1 5" id="KW-0245">EGF-like domain</keyword>
<dbReference type="InterPro" id="IPR018097">
    <property type="entry name" value="EGF_Ca-bd_CS"/>
</dbReference>
<dbReference type="FunFam" id="2.10.25.10:FF:000038">
    <property type="entry name" value="Fibrillin 2"/>
    <property type="match status" value="5"/>
</dbReference>
<feature type="compositionally biased region" description="Polar residues" evidence="6">
    <location>
        <begin position="448"/>
        <end position="459"/>
    </location>
</feature>
<evidence type="ECO:0000256" key="2">
    <source>
        <dbReference type="ARBA" id="ARBA00022729"/>
    </source>
</evidence>
<feature type="region of interest" description="Disordered" evidence="6">
    <location>
        <begin position="448"/>
        <end position="473"/>
    </location>
</feature>
<dbReference type="Proteomes" id="UP000492821">
    <property type="component" value="Unassembled WGS sequence"/>
</dbReference>
<evidence type="ECO:0000313" key="10">
    <source>
        <dbReference type="Proteomes" id="UP000492821"/>
    </source>
</evidence>
<feature type="transmembrane region" description="Helical" evidence="7">
    <location>
        <begin position="1160"/>
        <end position="1185"/>
    </location>
</feature>